<organism evidence="1 2">
    <name type="scientific">Trichinella nelsoni</name>
    <dbReference type="NCBI Taxonomy" id="6336"/>
    <lineage>
        <taxon>Eukaryota</taxon>
        <taxon>Metazoa</taxon>
        <taxon>Ecdysozoa</taxon>
        <taxon>Nematoda</taxon>
        <taxon>Enoplea</taxon>
        <taxon>Dorylaimia</taxon>
        <taxon>Trichinellida</taxon>
        <taxon>Trichinellidae</taxon>
        <taxon>Trichinella</taxon>
    </lineage>
</organism>
<gene>
    <name evidence="1" type="ORF">T07_4211</name>
</gene>
<dbReference type="OrthoDB" id="5919678at2759"/>
<reference evidence="1 2" key="1">
    <citation type="submission" date="2015-01" db="EMBL/GenBank/DDBJ databases">
        <title>Evolution of Trichinella species and genotypes.</title>
        <authorList>
            <person name="Korhonen P.K."/>
            <person name="Edoardo P."/>
            <person name="Giuseppe L.R."/>
            <person name="Gasser R.B."/>
        </authorList>
    </citation>
    <scope>NUCLEOTIDE SEQUENCE [LARGE SCALE GENOMIC DNA]</scope>
    <source>
        <strain evidence="1">ISS37</strain>
    </source>
</reference>
<dbReference type="AlphaFoldDB" id="A0A0V0SAW1"/>
<evidence type="ECO:0000313" key="2">
    <source>
        <dbReference type="Proteomes" id="UP000054630"/>
    </source>
</evidence>
<sequence length="61" mass="6800">MGSPCRTPWLISILLRNTPPSPLITVVHPVTTSHMSARESVSNPSIFKPPRYNLAEEPVYI</sequence>
<proteinExistence type="predicted"/>
<name>A0A0V0SAW1_9BILA</name>
<dbReference type="EMBL" id="JYDL01000021">
    <property type="protein sequence ID" value="KRX23791.1"/>
    <property type="molecule type" value="Genomic_DNA"/>
</dbReference>
<dbReference type="Proteomes" id="UP000054630">
    <property type="component" value="Unassembled WGS sequence"/>
</dbReference>
<protein>
    <submittedName>
        <fullName evidence="1">Uncharacterized protein</fullName>
    </submittedName>
</protein>
<keyword evidence="2" id="KW-1185">Reference proteome</keyword>
<comment type="caution">
    <text evidence="1">The sequence shown here is derived from an EMBL/GenBank/DDBJ whole genome shotgun (WGS) entry which is preliminary data.</text>
</comment>
<accession>A0A0V0SAW1</accession>
<evidence type="ECO:0000313" key="1">
    <source>
        <dbReference type="EMBL" id="KRX23791.1"/>
    </source>
</evidence>